<evidence type="ECO:0000256" key="2">
    <source>
        <dbReference type="ARBA" id="ARBA00004752"/>
    </source>
</evidence>
<evidence type="ECO:0000313" key="23">
    <source>
        <dbReference type="Proteomes" id="UP000008461"/>
    </source>
</evidence>
<evidence type="ECO:0000259" key="21">
    <source>
        <dbReference type="Pfam" id="PF00912"/>
    </source>
</evidence>
<organism evidence="22 23">
    <name type="scientific">Haliscomenobacter hydrossis (strain ATCC 27775 / DSM 1100 / LMG 10767 / O)</name>
    <dbReference type="NCBI Taxonomy" id="760192"/>
    <lineage>
        <taxon>Bacteria</taxon>
        <taxon>Pseudomonadati</taxon>
        <taxon>Bacteroidota</taxon>
        <taxon>Saprospiria</taxon>
        <taxon>Saprospirales</taxon>
        <taxon>Haliscomenobacteraceae</taxon>
        <taxon>Haliscomenobacter</taxon>
    </lineage>
</organism>
<keyword evidence="8 22" id="KW-0328">Glycosyltransferase</keyword>
<evidence type="ECO:0000259" key="20">
    <source>
        <dbReference type="Pfam" id="PF00905"/>
    </source>
</evidence>
<keyword evidence="19" id="KW-1133">Transmembrane helix</keyword>
<keyword evidence="13 19" id="KW-0472">Membrane</keyword>
<comment type="catalytic activity">
    <reaction evidence="17">
        <text>[GlcNAc-(1-&gt;4)-Mur2Ac(oyl-L-Ala-gamma-D-Glu-L-Lys-D-Ala-D-Ala)](n)-di-trans,octa-cis-undecaprenyl diphosphate + beta-D-GlcNAc-(1-&gt;4)-Mur2Ac(oyl-L-Ala-gamma-D-Glu-L-Lys-D-Ala-D-Ala)-di-trans,octa-cis-undecaprenyl diphosphate = [GlcNAc-(1-&gt;4)-Mur2Ac(oyl-L-Ala-gamma-D-Glu-L-Lys-D-Ala-D-Ala)](n+1)-di-trans,octa-cis-undecaprenyl diphosphate + di-trans,octa-cis-undecaprenyl diphosphate + H(+)</text>
        <dbReference type="Rhea" id="RHEA:23708"/>
        <dbReference type="Rhea" id="RHEA-COMP:9602"/>
        <dbReference type="Rhea" id="RHEA-COMP:9603"/>
        <dbReference type="ChEBI" id="CHEBI:15378"/>
        <dbReference type="ChEBI" id="CHEBI:58405"/>
        <dbReference type="ChEBI" id="CHEBI:60033"/>
        <dbReference type="ChEBI" id="CHEBI:78435"/>
        <dbReference type="EC" id="2.4.99.28"/>
    </reaction>
</comment>
<dbReference type="GO" id="GO:0005886">
    <property type="term" value="C:plasma membrane"/>
    <property type="evidence" value="ECO:0007669"/>
    <property type="project" value="UniProtKB-SubCell"/>
</dbReference>
<evidence type="ECO:0000256" key="1">
    <source>
        <dbReference type="ARBA" id="ARBA00004236"/>
    </source>
</evidence>
<dbReference type="Gene3D" id="1.10.3810.10">
    <property type="entry name" value="Biosynthetic peptidoglycan transglycosylase-like"/>
    <property type="match status" value="1"/>
</dbReference>
<sequence>MESITEWLRTIRHYIGLGLAPLWQSLRSVFIWPITWKVALGYLTVGFAGILLCLTILITFVANGFFGVVPSKSELRLIRNSTASEVYSRDGVLIGRYFFTNRVNAELNELSDTLVNALIATEDARFMKHSGIDLRALFRVLFRSIVLNEDSSGGGSTLSQQLAKNLYPRRVYRVATMLINKIREMVIARRIEDVYTKKELLGMYLNTVSFSDNVFGIKVAAQRFFNKSPKDLKIEEAAILVGMLKATTSYNPRKNTSKALERRNLVLERMHKYKYLSDAELDSLANLPLRLEYDSLDMQNEGLATYFREYVRQELEGILKNFRKPNGEPYNHYTDGLKIYTTIDARLQNHAEQAVFEQMPKIQRRFNGEWSNQDPWENPENLRKILNANSIYQGWKAKGYSHEGIIRRMSEKYPMELFDWKNGSIHREMSQLDSIKYYLHQLNTGLIAIEPETGAVRAWVGGFDHKFVKYDHVKSSRQVGSTFKPILYAQAVESGMDPCKYFPNQPKMYAEYENWQPKNSDNSYGGGYSLEGALTKSVNTVSVQIIMETGINPVRKLAGEMGIKSKIPYAPSIALGTVETSLQEMVQAYSVFVNRGIKRPFFFIERIETADGDLIADFGPNENVEPEKRVLSERTADIMLKMMRSVTSGGTASSVRWKFGINSDFAGKTGTTQNQSDGWFIGLTQKLVAGVWVGAESPIIHFKSLDSGQGAATALPIWGAFMKRVYEDPRFSSWKDVKMAVLPDSTRNRISCAHRIWYPSDSLLLDSLGNPLNPTVEGDSTIIGTDTDLTREDKKEERKKRREQKQLEKGLLNGNKEEEKDTDPDGN</sequence>
<dbReference type="SUPFAM" id="SSF53955">
    <property type="entry name" value="Lysozyme-like"/>
    <property type="match status" value="1"/>
</dbReference>
<dbReference type="GO" id="GO:0008955">
    <property type="term" value="F:peptidoglycan glycosyltransferase activity"/>
    <property type="evidence" value="ECO:0007669"/>
    <property type="project" value="UniProtKB-EC"/>
</dbReference>
<feature type="domain" description="Glycosyl transferase family 51" evidence="21">
    <location>
        <begin position="100"/>
        <end position="271"/>
    </location>
</feature>
<keyword evidence="6" id="KW-0121">Carboxypeptidase</keyword>
<dbReference type="GO" id="GO:0071555">
    <property type="term" value="P:cell wall organization"/>
    <property type="evidence" value="ECO:0007669"/>
    <property type="project" value="UniProtKB-KW"/>
</dbReference>
<dbReference type="SUPFAM" id="SSF56601">
    <property type="entry name" value="beta-lactamase/transpeptidase-like"/>
    <property type="match status" value="1"/>
</dbReference>
<comment type="subcellular location">
    <subcellularLocation>
        <location evidence="1">Cell membrane</location>
    </subcellularLocation>
</comment>
<comment type="similarity">
    <text evidence="4">In the N-terminal section; belongs to the glycosyltransferase 51 family.</text>
</comment>
<evidence type="ECO:0000256" key="10">
    <source>
        <dbReference type="ARBA" id="ARBA00022801"/>
    </source>
</evidence>
<accession>F4L6S3</accession>
<evidence type="ECO:0000256" key="9">
    <source>
        <dbReference type="ARBA" id="ARBA00022679"/>
    </source>
</evidence>
<evidence type="ECO:0000256" key="6">
    <source>
        <dbReference type="ARBA" id="ARBA00022645"/>
    </source>
</evidence>
<dbReference type="Gene3D" id="3.40.710.10">
    <property type="entry name" value="DD-peptidase/beta-lactamase superfamily"/>
    <property type="match status" value="2"/>
</dbReference>
<dbReference type="GO" id="GO:0006508">
    <property type="term" value="P:proteolysis"/>
    <property type="evidence" value="ECO:0007669"/>
    <property type="project" value="UniProtKB-KW"/>
</dbReference>
<reference evidence="22 23" key="1">
    <citation type="journal article" date="2011" name="Stand. Genomic Sci.">
        <title>Complete genome sequence of Haliscomenobacter hydrossis type strain (O).</title>
        <authorList>
            <consortium name="US DOE Joint Genome Institute (JGI-PGF)"/>
            <person name="Daligault H."/>
            <person name="Lapidus A."/>
            <person name="Zeytun A."/>
            <person name="Nolan M."/>
            <person name="Lucas S."/>
            <person name="Del Rio T.G."/>
            <person name="Tice H."/>
            <person name="Cheng J.F."/>
            <person name="Tapia R."/>
            <person name="Han C."/>
            <person name="Goodwin L."/>
            <person name="Pitluck S."/>
            <person name="Liolios K."/>
            <person name="Pagani I."/>
            <person name="Ivanova N."/>
            <person name="Huntemann M."/>
            <person name="Mavromatis K."/>
            <person name="Mikhailova N."/>
            <person name="Pati A."/>
            <person name="Chen A."/>
            <person name="Palaniappan K."/>
            <person name="Land M."/>
            <person name="Hauser L."/>
            <person name="Brambilla E.M."/>
            <person name="Rohde M."/>
            <person name="Verbarg S."/>
            <person name="Goker M."/>
            <person name="Bristow J."/>
            <person name="Eisen J.A."/>
            <person name="Markowitz V."/>
            <person name="Hugenholtz P."/>
            <person name="Kyrpides N.C."/>
            <person name="Klenk H.P."/>
            <person name="Woyke T."/>
        </authorList>
    </citation>
    <scope>NUCLEOTIDE SEQUENCE [LARGE SCALE GENOMIC DNA]</scope>
    <source>
        <strain evidence="23">ATCC 27775 / DSM 1100 / LMG 10767 / O</strain>
    </source>
</reference>
<evidence type="ECO:0000256" key="5">
    <source>
        <dbReference type="ARBA" id="ARBA00022475"/>
    </source>
</evidence>
<dbReference type="eggNOG" id="COG5009">
    <property type="taxonomic scope" value="Bacteria"/>
</dbReference>
<dbReference type="Pfam" id="PF00905">
    <property type="entry name" value="Transpeptidase"/>
    <property type="match status" value="1"/>
</dbReference>
<evidence type="ECO:0000256" key="13">
    <source>
        <dbReference type="ARBA" id="ARBA00023136"/>
    </source>
</evidence>
<keyword evidence="14" id="KW-0511">Multifunctional enzyme</keyword>
<dbReference type="Pfam" id="PF00912">
    <property type="entry name" value="Transgly"/>
    <property type="match status" value="1"/>
</dbReference>
<dbReference type="InterPro" id="IPR036950">
    <property type="entry name" value="PBP_transglycosylase"/>
</dbReference>
<keyword evidence="7" id="KW-0645">Protease</keyword>
<dbReference type="GO" id="GO:0030288">
    <property type="term" value="C:outer membrane-bounded periplasmic space"/>
    <property type="evidence" value="ECO:0007669"/>
    <property type="project" value="TreeGrafter"/>
</dbReference>
<dbReference type="PANTHER" id="PTHR32282:SF11">
    <property type="entry name" value="PENICILLIN-BINDING PROTEIN 1B"/>
    <property type="match status" value="1"/>
</dbReference>
<keyword evidence="19" id="KW-0812">Transmembrane</keyword>
<evidence type="ECO:0000256" key="17">
    <source>
        <dbReference type="ARBA" id="ARBA00049902"/>
    </source>
</evidence>
<dbReference type="InterPro" id="IPR001264">
    <property type="entry name" value="Glyco_trans_51"/>
</dbReference>
<proteinExistence type="inferred from homology"/>
<gene>
    <name evidence="22" type="ordered locus">Halhy_3041</name>
</gene>
<keyword evidence="5" id="KW-1003">Cell membrane</keyword>
<dbReference type="Proteomes" id="UP000008461">
    <property type="component" value="Chromosome"/>
</dbReference>
<name>F4L6S3_HALH1</name>
<evidence type="ECO:0000313" key="22">
    <source>
        <dbReference type="EMBL" id="AEE50904.1"/>
    </source>
</evidence>
<dbReference type="GO" id="GO:0008658">
    <property type="term" value="F:penicillin binding"/>
    <property type="evidence" value="ECO:0007669"/>
    <property type="project" value="InterPro"/>
</dbReference>
<dbReference type="PANTHER" id="PTHR32282">
    <property type="entry name" value="BINDING PROTEIN TRANSPEPTIDASE, PUTATIVE-RELATED"/>
    <property type="match status" value="1"/>
</dbReference>
<protein>
    <submittedName>
        <fullName evidence="22">Peptidoglycan glycosyltransferase</fullName>
        <ecNumber evidence="22">2.4.1.129</ecNumber>
    </submittedName>
</protein>
<dbReference type="InterPro" id="IPR023346">
    <property type="entry name" value="Lysozyme-like_dom_sf"/>
</dbReference>
<feature type="transmembrane region" description="Helical" evidence="19">
    <location>
        <begin position="40"/>
        <end position="69"/>
    </location>
</feature>
<keyword evidence="12" id="KW-0573">Peptidoglycan synthesis</keyword>
<dbReference type="STRING" id="760192.Halhy_3041"/>
<dbReference type="KEGG" id="hhy:Halhy_3041"/>
<comment type="pathway">
    <text evidence="2">Cell wall biogenesis; peptidoglycan biosynthesis.</text>
</comment>
<keyword evidence="15" id="KW-0961">Cell wall biogenesis/degradation</keyword>
<dbReference type="AlphaFoldDB" id="F4L6S3"/>
<evidence type="ECO:0000256" key="11">
    <source>
        <dbReference type="ARBA" id="ARBA00022960"/>
    </source>
</evidence>
<evidence type="ECO:0000256" key="18">
    <source>
        <dbReference type="SAM" id="MobiDB-lite"/>
    </source>
</evidence>
<dbReference type="OrthoDB" id="9766909at2"/>
<evidence type="ECO:0000256" key="3">
    <source>
        <dbReference type="ARBA" id="ARBA00007090"/>
    </source>
</evidence>
<evidence type="ECO:0000256" key="16">
    <source>
        <dbReference type="ARBA" id="ARBA00034000"/>
    </source>
</evidence>
<evidence type="ECO:0000256" key="19">
    <source>
        <dbReference type="SAM" id="Phobius"/>
    </source>
</evidence>
<dbReference type="EMBL" id="CP002691">
    <property type="protein sequence ID" value="AEE50904.1"/>
    <property type="molecule type" value="Genomic_DNA"/>
</dbReference>
<keyword evidence="9 22" id="KW-0808">Transferase</keyword>
<keyword evidence="10" id="KW-0378">Hydrolase</keyword>
<feature type="domain" description="Penicillin-binding protein transpeptidase" evidence="20">
    <location>
        <begin position="447"/>
        <end position="686"/>
    </location>
</feature>
<evidence type="ECO:0000256" key="8">
    <source>
        <dbReference type="ARBA" id="ARBA00022676"/>
    </source>
</evidence>
<dbReference type="EC" id="2.4.1.129" evidence="22"/>
<dbReference type="HOGENOM" id="CLU_006354_2_4_10"/>
<dbReference type="GO" id="GO:0009002">
    <property type="term" value="F:serine-type D-Ala-D-Ala carboxypeptidase activity"/>
    <property type="evidence" value="ECO:0007669"/>
    <property type="project" value="UniProtKB-EC"/>
</dbReference>
<dbReference type="RefSeq" id="WP_013765447.1">
    <property type="nucleotide sequence ID" value="NC_015510.1"/>
</dbReference>
<evidence type="ECO:0000256" key="15">
    <source>
        <dbReference type="ARBA" id="ARBA00023316"/>
    </source>
</evidence>
<evidence type="ECO:0000256" key="12">
    <source>
        <dbReference type="ARBA" id="ARBA00022984"/>
    </source>
</evidence>
<keyword evidence="23" id="KW-1185">Reference proteome</keyword>
<dbReference type="InterPro" id="IPR001460">
    <property type="entry name" value="PCN-bd_Tpept"/>
</dbReference>
<comment type="similarity">
    <text evidence="3">In the C-terminal section; belongs to the transpeptidase family.</text>
</comment>
<feature type="region of interest" description="Disordered" evidence="18">
    <location>
        <begin position="775"/>
        <end position="827"/>
    </location>
</feature>
<dbReference type="GO" id="GO:0009252">
    <property type="term" value="P:peptidoglycan biosynthetic process"/>
    <property type="evidence" value="ECO:0007669"/>
    <property type="project" value="UniProtKB-KW"/>
</dbReference>
<reference key="2">
    <citation type="submission" date="2011-04" db="EMBL/GenBank/DDBJ databases">
        <title>Complete sequence of chromosome of Haliscomenobacter hydrossis DSM 1100.</title>
        <authorList>
            <consortium name="US DOE Joint Genome Institute (JGI-PGF)"/>
            <person name="Lucas S."/>
            <person name="Han J."/>
            <person name="Lapidus A."/>
            <person name="Bruce D."/>
            <person name="Goodwin L."/>
            <person name="Pitluck S."/>
            <person name="Peters L."/>
            <person name="Kyrpides N."/>
            <person name="Mavromatis K."/>
            <person name="Ivanova N."/>
            <person name="Ovchinnikova G."/>
            <person name="Pagani I."/>
            <person name="Daligault H."/>
            <person name="Detter J.C."/>
            <person name="Han C."/>
            <person name="Land M."/>
            <person name="Hauser L."/>
            <person name="Markowitz V."/>
            <person name="Cheng J.-F."/>
            <person name="Hugenholtz P."/>
            <person name="Woyke T."/>
            <person name="Wu D."/>
            <person name="Verbarg S."/>
            <person name="Frueling A."/>
            <person name="Brambilla E."/>
            <person name="Klenk H.-P."/>
            <person name="Eisen J.A."/>
        </authorList>
    </citation>
    <scope>NUCLEOTIDE SEQUENCE</scope>
    <source>
        <strain>DSM 1100</strain>
    </source>
</reference>
<dbReference type="InterPro" id="IPR050396">
    <property type="entry name" value="Glycosyltr_51/Transpeptidase"/>
</dbReference>
<evidence type="ECO:0000256" key="14">
    <source>
        <dbReference type="ARBA" id="ARBA00023268"/>
    </source>
</evidence>
<evidence type="ECO:0000256" key="4">
    <source>
        <dbReference type="ARBA" id="ARBA00007739"/>
    </source>
</evidence>
<dbReference type="InterPro" id="IPR012338">
    <property type="entry name" value="Beta-lactam/transpept-like"/>
</dbReference>
<comment type="catalytic activity">
    <reaction evidence="16">
        <text>Preferential cleavage: (Ac)2-L-Lys-D-Ala-|-D-Ala. Also transpeptidation of peptidyl-alanyl moieties that are N-acyl substituents of D-alanine.</text>
        <dbReference type="EC" id="3.4.16.4"/>
    </reaction>
</comment>
<evidence type="ECO:0000256" key="7">
    <source>
        <dbReference type="ARBA" id="ARBA00022670"/>
    </source>
</evidence>
<dbReference type="GO" id="GO:0008360">
    <property type="term" value="P:regulation of cell shape"/>
    <property type="evidence" value="ECO:0007669"/>
    <property type="project" value="UniProtKB-KW"/>
</dbReference>
<keyword evidence="11" id="KW-0133">Cell shape</keyword>